<dbReference type="EMBL" id="MNCJ02000322">
    <property type="protein sequence ID" value="KAF5797933.1"/>
    <property type="molecule type" value="Genomic_DNA"/>
</dbReference>
<gene>
    <name evidence="2" type="ORF">HanXRQr2_Chr07g0286681</name>
</gene>
<organism evidence="2 3">
    <name type="scientific">Helianthus annuus</name>
    <name type="common">Common sunflower</name>
    <dbReference type="NCBI Taxonomy" id="4232"/>
    <lineage>
        <taxon>Eukaryota</taxon>
        <taxon>Viridiplantae</taxon>
        <taxon>Streptophyta</taxon>
        <taxon>Embryophyta</taxon>
        <taxon>Tracheophyta</taxon>
        <taxon>Spermatophyta</taxon>
        <taxon>Magnoliopsida</taxon>
        <taxon>eudicotyledons</taxon>
        <taxon>Gunneridae</taxon>
        <taxon>Pentapetalae</taxon>
        <taxon>asterids</taxon>
        <taxon>campanulids</taxon>
        <taxon>Asterales</taxon>
        <taxon>Asteraceae</taxon>
        <taxon>Asteroideae</taxon>
        <taxon>Heliantheae alliance</taxon>
        <taxon>Heliantheae</taxon>
        <taxon>Helianthus</taxon>
    </lineage>
</organism>
<dbReference type="Proteomes" id="UP000215914">
    <property type="component" value="Unassembled WGS sequence"/>
</dbReference>
<evidence type="ECO:0000256" key="1">
    <source>
        <dbReference type="SAM" id="MobiDB-lite"/>
    </source>
</evidence>
<reference evidence="2" key="2">
    <citation type="submission" date="2020-06" db="EMBL/GenBank/DDBJ databases">
        <title>Helianthus annuus Genome sequencing and assembly Release 2.</title>
        <authorList>
            <person name="Gouzy J."/>
            <person name="Langlade N."/>
            <person name="Munos S."/>
        </authorList>
    </citation>
    <scope>NUCLEOTIDE SEQUENCE</scope>
    <source>
        <tissue evidence="2">Leaves</tissue>
    </source>
</reference>
<name>A0A9K3NFR7_HELAN</name>
<sequence>MIQFRLGSDLLISVLVRFNIFDFKSNGSAHSQVRVMKSIRQHGFGSGSVRWLGSVDSVNSPSQPSQLSQQMGSGSTQCTSPRLSPTRFRLGVFWFDSVKLVDSASRLGQLCIST</sequence>
<dbReference type="Gramene" id="mRNA:HanXRQr2_Chr07g0286681">
    <property type="protein sequence ID" value="CDS:HanXRQr2_Chr07g0286681.1"/>
    <property type="gene ID" value="HanXRQr2_Chr07g0286681"/>
</dbReference>
<evidence type="ECO:0000313" key="3">
    <source>
        <dbReference type="Proteomes" id="UP000215914"/>
    </source>
</evidence>
<evidence type="ECO:0000313" key="2">
    <source>
        <dbReference type="EMBL" id="KAF5797933.1"/>
    </source>
</evidence>
<accession>A0A9K3NFR7</accession>
<feature type="compositionally biased region" description="Low complexity" evidence="1">
    <location>
        <begin position="60"/>
        <end position="77"/>
    </location>
</feature>
<comment type="caution">
    <text evidence="2">The sequence shown here is derived from an EMBL/GenBank/DDBJ whole genome shotgun (WGS) entry which is preliminary data.</text>
</comment>
<reference evidence="2" key="1">
    <citation type="journal article" date="2017" name="Nature">
        <title>The sunflower genome provides insights into oil metabolism, flowering and Asterid evolution.</title>
        <authorList>
            <person name="Badouin H."/>
            <person name="Gouzy J."/>
            <person name="Grassa C.J."/>
            <person name="Murat F."/>
            <person name="Staton S.E."/>
            <person name="Cottret L."/>
            <person name="Lelandais-Briere C."/>
            <person name="Owens G.L."/>
            <person name="Carrere S."/>
            <person name="Mayjonade B."/>
            <person name="Legrand L."/>
            <person name="Gill N."/>
            <person name="Kane N.C."/>
            <person name="Bowers J.E."/>
            <person name="Hubner S."/>
            <person name="Bellec A."/>
            <person name="Berard A."/>
            <person name="Berges H."/>
            <person name="Blanchet N."/>
            <person name="Boniface M.C."/>
            <person name="Brunel D."/>
            <person name="Catrice O."/>
            <person name="Chaidir N."/>
            <person name="Claudel C."/>
            <person name="Donnadieu C."/>
            <person name="Faraut T."/>
            <person name="Fievet G."/>
            <person name="Helmstetter N."/>
            <person name="King M."/>
            <person name="Knapp S.J."/>
            <person name="Lai Z."/>
            <person name="Le Paslier M.C."/>
            <person name="Lippi Y."/>
            <person name="Lorenzon L."/>
            <person name="Mandel J.R."/>
            <person name="Marage G."/>
            <person name="Marchand G."/>
            <person name="Marquand E."/>
            <person name="Bret-Mestries E."/>
            <person name="Morien E."/>
            <person name="Nambeesan S."/>
            <person name="Nguyen T."/>
            <person name="Pegot-Espagnet P."/>
            <person name="Pouilly N."/>
            <person name="Raftis F."/>
            <person name="Sallet E."/>
            <person name="Schiex T."/>
            <person name="Thomas J."/>
            <person name="Vandecasteele C."/>
            <person name="Vares D."/>
            <person name="Vear F."/>
            <person name="Vautrin S."/>
            <person name="Crespi M."/>
            <person name="Mangin B."/>
            <person name="Burke J.M."/>
            <person name="Salse J."/>
            <person name="Munos S."/>
            <person name="Vincourt P."/>
            <person name="Rieseberg L.H."/>
            <person name="Langlade N.B."/>
        </authorList>
    </citation>
    <scope>NUCLEOTIDE SEQUENCE</scope>
    <source>
        <tissue evidence="2">Leaves</tissue>
    </source>
</reference>
<protein>
    <submittedName>
        <fullName evidence="2">Uncharacterized protein</fullName>
    </submittedName>
</protein>
<dbReference type="AlphaFoldDB" id="A0A9K3NFR7"/>
<feature type="region of interest" description="Disordered" evidence="1">
    <location>
        <begin position="58"/>
        <end position="82"/>
    </location>
</feature>
<proteinExistence type="predicted"/>
<keyword evidence="3" id="KW-1185">Reference proteome</keyword>